<comment type="caution">
    <text evidence="1">The sequence shown here is derived from an EMBL/GenBank/DDBJ whole genome shotgun (WGS) entry which is preliminary data.</text>
</comment>
<name>A0A8S9NIB3_BRACR</name>
<accession>A0A8S9NIB3</accession>
<reference evidence="1" key="1">
    <citation type="submission" date="2019-12" db="EMBL/GenBank/DDBJ databases">
        <title>Genome sequencing and annotation of Brassica cretica.</title>
        <authorList>
            <person name="Studholme D.J."/>
            <person name="Sarris P."/>
        </authorList>
    </citation>
    <scope>NUCLEOTIDE SEQUENCE</scope>
    <source>
        <strain evidence="1">PFS-109/04</strain>
        <tissue evidence="1">Leaf</tissue>
    </source>
</reference>
<protein>
    <submittedName>
        <fullName evidence="1">Uncharacterized protein</fullName>
    </submittedName>
</protein>
<proteinExistence type="predicted"/>
<gene>
    <name evidence="1" type="ORF">F2Q69_00042360</name>
</gene>
<dbReference type="AlphaFoldDB" id="A0A8S9NIB3"/>
<dbReference type="Proteomes" id="UP000712600">
    <property type="component" value="Unassembled WGS sequence"/>
</dbReference>
<sequence length="269" mass="29718">MFGHAPPVHASISPYHILLVLIRFIDGSHPSSLPWNSHETTFYTASTFKVVHAIESGVRLSPFSPGYLSVFPGCRALEDAFGDVYMNQNPSKGCKRKPWRACKGTDLPDFYRRRGGYILTIASLRYQTSWNCQTSPGHVQNKPTRIAHAPGSIPRAHRPIAIIDQPTGPMTELVVQLLELTYTSVSYTELVRASFSHRPAVSSLVQLPLFIVFNPTKSLGIFPGSIPRAHRPIAIIDQPTGPLTGLVVQLLELTYTSVSYTELVRASPN</sequence>
<organism evidence="1 2">
    <name type="scientific">Brassica cretica</name>
    <name type="common">Mustard</name>
    <dbReference type="NCBI Taxonomy" id="69181"/>
    <lineage>
        <taxon>Eukaryota</taxon>
        <taxon>Viridiplantae</taxon>
        <taxon>Streptophyta</taxon>
        <taxon>Embryophyta</taxon>
        <taxon>Tracheophyta</taxon>
        <taxon>Spermatophyta</taxon>
        <taxon>Magnoliopsida</taxon>
        <taxon>eudicotyledons</taxon>
        <taxon>Gunneridae</taxon>
        <taxon>Pentapetalae</taxon>
        <taxon>rosids</taxon>
        <taxon>malvids</taxon>
        <taxon>Brassicales</taxon>
        <taxon>Brassicaceae</taxon>
        <taxon>Brassiceae</taxon>
        <taxon>Brassica</taxon>
    </lineage>
</organism>
<evidence type="ECO:0000313" key="2">
    <source>
        <dbReference type="Proteomes" id="UP000712600"/>
    </source>
</evidence>
<evidence type="ECO:0000313" key="1">
    <source>
        <dbReference type="EMBL" id="KAF3503722.1"/>
    </source>
</evidence>
<dbReference type="EMBL" id="QGKX02001621">
    <property type="protein sequence ID" value="KAF3503722.1"/>
    <property type="molecule type" value="Genomic_DNA"/>
</dbReference>